<name>A0ABM5MZX6_EMTOG</name>
<dbReference type="Proteomes" id="UP000002875">
    <property type="component" value="Chromosome"/>
</dbReference>
<dbReference type="InterPro" id="IPR011990">
    <property type="entry name" value="TPR-like_helical_dom_sf"/>
</dbReference>
<dbReference type="RefSeq" id="WP_015028384.1">
    <property type="nucleotide sequence ID" value="NC_018748.1"/>
</dbReference>
<protein>
    <recommendedName>
        <fullName evidence="3">Tetratricopeptide repeat protein</fullName>
    </recommendedName>
</protein>
<keyword evidence="2" id="KW-1185">Reference proteome</keyword>
<sequence length="327" mass="39269">MEHYFRRNQLNMKVMATLAFVMFMLGEVKAQYMEKINFINNNRFDGISLSNKILNEEKVKKKFVIAYKNEKKIDSVKKENEIFFSKNKAKNQYTLRGFYPTIPFSSVDTVKNTFFNLVYTYTIGGWYYSELQFIYKNDLRLNRWSLAFVRVIENKTNFQKDIEEVGFEPNPTIISWRRPNKVIDFFSLDKINLDSTQTLSYLPVLVYNKKIKEEYQRKNYSFFKNTFTESEIEYLLCLYQRTPDSIEFFNNLGYYLEEINMNKEAIYLLNIVIGFDKFRTVAYLNLGDAYWAAKDFAKAKEMYKIYQTQMINNRSEDRIPNRVLKRL</sequence>
<evidence type="ECO:0008006" key="3">
    <source>
        <dbReference type="Google" id="ProtNLM"/>
    </source>
</evidence>
<reference evidence="1 2" key="1">
    <citation type="submission" date="2011-07" db="EMBL/GenBank/DDBJ databases">
        <title>The complete genome of chromosome of Emticicia oligotrophica DSM 17448.</title>
        <authorList>
            <consortium name="US DOE Joint Genome Institute (JGI-PGF)"/>
            <person name="Lucas S."/>
            <person name="Han J."/>
            <person name="Lapidus A."/>
            <person name="Bruce D."/>
            <person name="Goodwin L."/>
            <person name="Pitluck S."/>
            <person name="Peters L."/>
            <person name="Kyrpides N."/>
            <person name="Mavromatis K."/>
            <person name="Ivanova N."/>
            <person name="Ovchinnikova G."/>
            <person name="Teshima H."/>
            <person name="Detter J.C."/>
            <person name="Tapia R."/>
            <person name="Han C."/>
            <person name="Land M."/>
            <person name="Hauser L."/>
            <person name="Markowitz V."/>
            <person name="Cheng J.-F."/>
            <person name="Hugenholtz P."/>
            <person name="Woyke T."/>
            <person name="Wu D."/>
            <person name="Tindall B."/>
            <person name="Pomrenke H."/>
            <person name="Brambilla E."/>
            <person name="Klenk H.-P."/>
            <person name="Eisen J.A."/>
        </authorList>
    </citation>
    <scope>NUCLEOTIDE SEQUENCE [LARGE SCALE GENOMIC DNA]</scope>
    <source>
        <strain evidence="1 2">DSM 17448</strain>
    </source>
</reference>
<gene>
    <name evidence="1" type="ordered locus">Emtol_1538</name>
</gene>
<proteinExistence type="predicted"/>
<evidence type="ECO:0000313" key="2">
    <source>
        <dbReference type="Proteomes" id="UP000002875"/>
    </source>
</evidence>
<dbReference type="SUPFAM" id="SSF48452">
    <property type="entry name" value="TPR-like"/>
    <property type="match status" value="1"/>
</dbReference>
<evidence type="ECO:0000313" key="1">
    <source>
        <dbReference type="EMBL" id="AFK02684.1"/>
    </source>
</evidence>
<organism evidence="1 2">
    <name type="scientific">Emticicia oligotrophica (strain DSM 17448 / CIP 109782 / MTCC 6937 / GPTSA100-15)</name>
    <dbReference type="NCBI Taxonomy" id="929562"/>
    <lineage>
        <taxon>Bacteria</taxon>
        <taxon>Pseudomonadati</taxon>
        <taxon>Bacteroidota</taxon>
        <taxon>Cytophagia</taxon>
        <taxon>Cytophagales</taxon>
        <taxon>Leadbetterellaceae</taxon>
        <taxon>Emticicia</taxon>
    </lineage>
</organism>
<dbReference type="EMBL" id="CP002961">
    <property type="protein sequence ID" value="AFK02684.1"/>
    <property type="molecule type" value="Genomic_DNA"/>
</dbReference>
<dbReference type="Gene3D" id="1.25.40.10">
    <property type="entry name" value="Tetratricopeptide repeat domain"/>
    <property type="match status" value="1"/>
</dbReference>
<accession>A0ABM5MZX6</accession>